<dbReference type="SUPFAM" id="SSF57850">
    <property type="entry name" value="RING/U-box"/>
    <property type="match status" value="1"/>
</dbReference>
<evidence type="ECO:0000256" key="6">
    <source>
        <dbReference type="PROSITE-ProRule" id="PRU00175"/>
    </source>
</evidence>
<evidence type="ECO:0000256" key="8">
    <source>
        <dbReference type="SAM" id="MobiDB-lite"/>
    </source>
</evidence>
<keyword evidence="2" id="KW-0963">Cytoplasm</keyword>
<evidence type="ECO:0000256" key="3">
    <source>
        <dbReference type="ARBA" id="ARBA00022723"/>
    </source>
</evidence>
<protein>
    <submittedName>
        <fullName evidence="11">MATH domain</fullName>
    </submittedName>
</protein>
<evidence type="ECO:0000313" key="11">
    <source>
        <dbReference type="EMBL" id="BET01567.1"/>
    </source>
</evidence>
<accession>A0ABN7BEK5</accession>
<evidence type="ECO:0000259" key="10">
    <source>
        <dbReference type="PROSITE" id="PS50144"/>
    </source>
</evidence>
<dbReference type="InterPro" id="IPR049342">
    <property type="entry name" value="TRAF1-6_MATH_dom"/>
</dbReference>
<evidence type="ECO:0000256" key="1">
    <source>
        <dbReference type="ARBA" id="ARBA00004496"/>
    </source>
</evidence>
<dbReference type="PROSITE" id="PS00518">
    <property type="entry name" value="ZF_RING_1"/>
    <property type="match status" value="1"/>
</dbReference>
<evidence type="ECO:0000259" key="9">
    <source>
        <dbReference type="PROSITE" id="PS50089"/>
    </source>
</evidence>
<evidence type="ECO:0000256" key="7">
    <source>
        <dbReference type="SAM" id="Coils"/>
    </source>
</evidence>
<proteinExistence type="predicted"/>
<evidence type="ECO:0000256" key="2">
    <source>
        <dbReference type="ARBA" id="ARBA00022490"/>
    </source>
</evidence>
<dbReference type="InterPro" id="IPR001841">
    <property type="entry name" value="Znf_RING"/>
</dbReference>
<dbReference type="Proteomes" id="UP001307889">
    <property type="component" value="Chromosome 13"/>
</dbReference>
<dbReference type="PANTHER" id="PTHR10131">
    <property type="entry name" value="TNF RECEPTOR ASSOCIATED FACTOR"/>
    <property type="match status" value="1"/>
</dbReference>
<dbReference type="InterPro" id="IPR002083">
    <property type="entry name" value="MATH/TRAF_dom"/>
</dbReference>
<feature type="coiled-coil region" evidence="7">
    <location>
        <begin position="211"/>
        <end position="238"/>
    </location>
</feature>
<evidence type="ECO:0000256" key="4">
    <source>
        <dbReference type="ARBA" id="ARBA00022771"/>
    </source>
</evidence>
<dbReference type="PROSITE" id="PS50089">
    <property type="entry name" value="ZF_RING_2"/>
    <property type="match status" value="1"/>
</dbReference>
<dbReference type="Pfam" id="PF13923">
    <property type="entry name" value="zf-C3HC4_2"/>
    <property type="match status" value="1"/>
</dbReference>
<keyword evidence="4 6" id="KW-0863">Zinc-finger</keyword>
<name>A0ABN7BEK5_9HEMI</name>
<dbReference type="InterPro" id="IPR008974">
    <property type="entry name" value="TRAF-like"/>
</dbReference>
<reference evidence="11 12" key="1">
    <citation type="submission" date="2023-09" db="EMBL/GenBank/DDBJ databases">
        <title>Nesidiocoris tenuis whole genome shotgun sequence.</title>
        <authorList>
            <person name="Shibata T."/>
            <person name="Shimoda M."/>
            <person name="Kobayashi T."/>
            <person name="Uehara T."/>
        </authorList>
    </citation>
    <scope>NUCLEOTIDE SEQUENCE [LARGE SCALE GENOMIC DNA]</scope>
    <source>
        <strain evidence="11 12">Japan</strain>
    </source>
</reference>
<dbReference type="SUPFAM" id="SSF49599">
    <property type="entry name" value="TRAF domain-like"/>
    <property type="match status" value="1"/>
</dbReference>
<feature type="domain" description="RING-type" evidence="9">
    <location>
        <begin position="36"/>
        <end position="74"/>
    </location>
</feature>
<keyword evidence="12" id="KW-1185">Reference proteome</keyword>
<feature type="region of interest" description="Disordered" evidence="8">
    <location>
        <begin position="1"/>
        <end position="30"/>
    </location>
</feature>
<dbReference type="Gene3D" id="2.60.210.10">
    <property type="entry name" value="Apoptosis, Tumor Necrosis Factor Receptor Associated Protein 2, Chain A"/>
    <property type="match status" value="1"/>
</dbReference>
<sequence length="410" mass="46779">MESSESLTPVTGRRLPMQRSESTGSSPGELEPRFECPICLKCLDRPVLTSCGHRFCSDCIQKWLQKNRGCCPIDGRALDGSRDLFPDNYTRREIDQLSVVCSYPGCRIAMPLLAYDRHVSETHDQFEKSEPFLFCPFKNIGCLYQFKNPSQLNMHVEKLSHHHLQLLANSFEVLSMKVPGNVVSKEIEAMSWDPPPKEGSPTTESSVQALLKSLYERIVTLEQRNAEHELQMRLMSDELKRLRPKSDGELGLRACNGEYTWTVPDIENKVKRILMAGKRADELSSILLYSEGFYSSFNGYKFCAKIHVLPSQKPHLSLHIHLMSGEKDDFLPWPFTGKIAFTLVHPTHSALTVREVVCSRPDLKAFQRPIDLMNKRGFGYDQFVLLSDLADKRYFTADGSLRIRIQVDVF</sequence>
<gene>
    <name evidence="11" type="ORF">NTJ_14383</name>
</gene>
<dbReference type="PANTHER" id="PTHR10131:SF152">
    <property type="entry name" value="TNF RECEPTOR-ASSOCIATED FACTOR 6"/>
    <property type="match status" value="1"/>
</dbReference>
<dbReference type="InterPro" id="IPR017907">
    <property type="entry name" value="Znf_RING_CS"/>
</dbReference>
<keyword evidence="7" id="KW-0175">Coiled coil</keyword>
<keyword evidence="3" id="KW-0479">Metal-binding</keyword>
<dbReference type="SMART" id="SM00184">
    <property type="entry name" value="RING"/>
    <property type="match status" value="1"/>
</dbReference>
<evidence type="ECO:0000313" key="12">
    <source>
        <dbReference type="Proteomes" id="UP001307889"/>
    </source>
</evidence>
<feature type="domain" description="MATH" evidence="10">
    <location>
        <begin position="256"/>
        <end position="407"/>
    </location>
</feature>
<evidence type="ECO:0000256" key="5">
    <source>
        <dbReference type="ARBA" id="ARBA00022833"/>
    </source>
</evidence>
<organism evidence="11 12">
    <name type="scientific">Nesidiocoris tenuis</name>
    <dbReference type="NCBI Taxonomy" id="355587"/>
    <lineage>
        <taxon>Eukaryota</taxon>
        <taxon>Metazoa</taxon>
        <taxon>Ecdysozoa</taxon>
        <taxon>Arthropoda</taxon>
        <taxon>Hexapoda</taxon>
        <taxon>Insecta</taxon>
        <taxon>Pterygota</taxon>
        <taxon>Neoptera</taxon>
        <taxon>Paraneoptera</taxon>
        <taxon>Hemiptera</taxon>
        <taxon>Heteroptera</taxon>
        <taxon>Panheteroptera</taxon>
        <taxon>Cimicomorpha</taxon>
        <taxon>Miridae</taxon>
        <taxon>Dicyphina</taxon>
        <taxon>Nesidiocoris</taxon>
    </lineage>
</organism>
<dbReference type="Gene3D" id="3.30.40.10">
    <property type="entry name" value="Zinc/RING finger domain, C3HC4 (zinc finger)"/>
    <property type="match status" value="1"/>
</dbReference>
<dbReference type="InterPro" id="IPR013083">
    <property type="entry name" value="Znf_RING/FYVE/PHD"/>
</dbReference>
<dbReference type="EMBL" id="AP028921">
    <property type="protein sequence ID" value="BET01567.1"/>
    <property type="molecule type" value="Genomic_DNA"/>
</dbReference>
<dbReference type="Pfam" id="PF21355">
    <property type="entry name" value="TRAF-mep_MATH"/>
    <property type="match status" value="1"/>
</dbReference>
<dbReference type="PROSITE" id="PS50144">
    <property type="entry name" value="MATH"/>
    <property type="match status" value="1"/>
</dbReference>
<keyword evidence="5" id="KW-0862">Zinc</keyword>
<comment type="subcellular location">
    <subcellularLocation>
        <location evidence="1">Cytoplasm</location>
    </subcellularLocation>
</comment>